<accession>A0A1V0S7P6</accession>
<evidence type="ECO:0000313" key="1">
    <source>
        <dbReference type="EMBL" id="ARF02654.1"/>
    </source>
</evidence>
<gene>
    <name evidence="1" type="primary">SWPV1-039</name>
</gene>
<proteinExistence type="predicted"/>
<organism evidence="1 2">
    <name type="scientific">Shearwaterpox virus</name>
    <dbReference type="NCBI Taxonomy" id="1974596"/>
    <lineage>
        <taxon>Viruses</taxon>
        <taxon>Varidnaviria</taxon>
        <taxon>Bamfordvirae</taxon>
        <taxon>Nucleocytoviricota</taxon>
        <taxon>Pokkesviricetes</taxon>
        <taxon>Chitovirales</taxon>
        <taxon>Poxviridae</taxon>
        <taxon>Chordopoxvirinae</taxon>
        <taxon>Avipoxvirus</taxon>
        <taxon>Avipoxvirus canarypox</taxon>
        <taxon>Canarypox virus</taxon>
    </lineage>
</organism>
<protein>
    <submittedName>
        <fullName evidence="1">SWPV1-039</fullName>
    </submittedName>
</protein>
<name>A0A1V0S7P6_CNPV</name>
<dbReference type="EMBL" id="KX857216">
    <property type="protein sequence ID" value="ARF02654.1"/>
    <property type="molecule type" value="Genomic_DNA"/>
</dbReference>
<reference evidence="1 2" key="1">
    <citation type="journal article" date="2017" name="BMC Genomics">
        <title>Genomic characterization of two novel pathogenic avipoxviruses isolated from pacific shearwaters (Ardenna spp.).</title>
        <authorList>
            <person name="Sarker S."/>
            <person name="Das S."/>
            <person name="Lavers J.L."/>
            <person name="Hutton I."/>
            <person name="Helbig K."/>
            <person name="Imbery J."/>
            <person name="Upton C."/>
            <person name="Raidal S.R."/>
        </authorList>
    </citation>
    <scope>NUCLEOTIDE SEQUENCE [LARGE SCALE GENOMIC DNA]</scope>
    <source>
        <strain evidence="1 2">SWPV-1</strain>
    </source>
</reference>
<sequence length="148" mass="17102">MSYKIQTGEIKEDLLKRLSNGIYLTLEQQKELKYYGDVCIKNTASLAEYFDKRIKYLTISSENSENMIYIKENQEFHIYCLWCVKRKTTKINVGNGRYSSGIEDNIISIREGNYLVINPLCDSLCVYTGVKDNITLGLSRSVIIVFDQ</sequence>
<evidence type="ECO:0000313" key="2">
    <source>
        <dbReference type="Proteomes" id="UP000315116"/>
    </source>
</evidence>
<dbReference type="Proteomes" id="UP000315116">
    <property type="component" value="Segment"/>
</dbReference>